<evidence type="ECO:0000256" key="1">
    <source>
        <dbReference type="ARBA" id="ARBA00004117"/>
    </source>
</evidence>
<dbReference type="GO" id="GO:0009306">
    <property type="term" value="P:protein secretion"/>
    <property type="evidence" value="ECO:0007669"/>
    <property type="project" value="InterPro"/>
</dbReference>
<evidence type="ECO:0000256" key="2">
    <source>
        <dbReference type="ARBA" id="ARBA00004651"/>
    </source>
</evidence>
<feature type="transmembrane region" description="Helical" evidence="9">
    <location>
        <begin position="56"/>
        <end position="73"/>
    </location>
</feature>
<dbReference type="GO" id="GO:0005886">
    <property type="term" value="C:plasma membrane"/>
    <property type="evidence" value="ECO:0007669"/>
    <property type="project" value="UniProtKB-SubCell"/>
</dbReference>
<feature type="transmembrane region" description="Helical" evidence="9">
    <location>
        <begin position="20"/>
        <end position="44"/>
    </location>
</feature>
<keyword evidence="10" id="KW-0282">Flagellum</keyword>
<keyword evidence="7 9" id="KW-0472">Membrane</keyword>
<dbReference type="PANTHER" id="PTHR34040">
    <property type="entry name" value="FLAGELLAR BIOSYNTHETIC PROTEIN FLIQ"/>
    <property type="match status" value="1"/>
</dbReference>
<comment type="subcellular location">
    <subcellularLocation>
        <location evidence="1">Bacterial flagellum basal body</location>
    </subcellularLocation>
    <subcellularLocation>
        <location evidence="2">Cell membrane</location>
        <topology evidence="2">Multi-pass membrane protein</topology>
    </subcellularLocation>
</comment>
<dbReference type="PANTHER" id="PTHR34040:SF2">
    <property type="entry name" value="FLAGELLAR BIOSYNTHETIC PROTEIN FLIQ"/>
    <property type="match status" value="1"/>
</dbReference>
<keyword evidence="5 9" id="KW-0812">Transmembrane</keyword>
<keyword evidence="6 9" id="KW-1133">Transmembrane helix</keyword>
<evidence type="ECO:0000313" key="10">
    <source>
        <dbReference type="EMBL" id="SUS06424.1"/>
    </source>
</evidence>
<evidence type="ECO:0000256" key="3">
    <source>
        <dbReference type="ARBA" id="ARBA00021718"/>
    </source>
</evidence>
<sequence length="88" mass="9540">MNEATLIDIGRDAIWVSFQLSAPLMAVATIVGVIIALVQALTTVQEATLTFVPKMAAMLVVMVLLLPFMMATLTEFTHAMFDRIVTLG</sequence>
<dbReference type="Pfam" id="PF01313">
    <property type="entry name" value="Bac_export_3"/>
    <property type="match status" value="1"/>
</dbReference>
<dbReference type="GO" id="GO:0044780">
    <property type="term" value="P:bacterial-type flagellum assembly"/>
    <property type="evidence" value="ECO:0007669"/>
    <property type="project" value="InterPro"/>
</dbReference>
<keyword evidence="4" id="KW-1003">Cell membrane</keyword>
<dbReference type="NCBIfam" id="TIGR01402">
    <property type="entry name" value="fliQ"/>
    <property type="match status" value="1"/>
</dbReference>
<protein>
    <recommendedName>
        <fullName evidence="3">Flagellar biosynthetic protein FliQ</fullName>
    </recommendedName>
</protein>
<keyword evidence="10" id="KW-0969">Cilium</keyword>
<dbReference type="PIRSF" id="PIRSF004669">
    <property type="entry name" value="FliQ"/>
    <property type="match status" value="1"/>
</dbReference>
<dbReference type="InterPro" id="IPR002191">
    <property type="entry name" value="Bac_export_3"/>
</dbReference>
<dbReference type="InterPro" id="IPR006305">
    <property type="entry name" value="FliQ"/>
</dbReference>
<dbReference type="GO" id="GO:0009425">
    <property type="term" value="C:bacterial-type flagellum basal body"/>
    <property type="evidence" value="ECO:0007669"/>
    <property type="project" value="UniProtKB-SubCell"/>
</dbReference>
<organism evidence="10">
    <name type="scientific">metagenome</name>
    <dbReference type="NCBI Taxonomy" id="256318"/>
    <lineage>
        <taxon>unclassified sequences</taxon>
        <taxon>metagenomes</taxon>
    </lineage>
</organism>
<evidence type="ECO:0000256" key="6">
    <source>
        <dbReference type="ARBA" id="ARBA00022989"/>
    </source>
</evidence>
<dbReference type="AlphaFoldDB" id="A0A380TFJ2"/>
<accession>A0A380TFJ2</accession>
<keyword evidence="8" id="KW-0975">Bacterial flagellum</keyword>
<name>A0A380TFJ2_9ZZZZ</name>
<evidence type="ECO:0000256" key="7">
    <source>
        <dbReference type="ARBA" id="ARBA00023136"/>
    </source>
</evidence>
<evidence type="ECO:0000256" key="4">
    <source>
        <dbReference type="ARBA" id="ARBA00022475"/>
    </source>
</evidence>
<dbReference type="PRINTS" id="PR00952">
    <property type="entry name" value="TYPE3IMQPROT"/>
</dbReference>
<evidence type="ECO:0000256" key="5">
    <source>
        <dbReference type="ARBA" id="ARBA00022692"/>
    </source>
</evidence>
<keyword evidence="10" id="KW-0966">Cell projection</keyword>
<evidence type="ECO:0000256" key="9">
    <source>
        <dbReference type="SAM" id="Phobius"/>
    </source>
</evidence>
<reference evidence="10" key="1">
    <citation type="submission" date="2018-07" db="EMBL/GenBank/DDBJ databases">
        <authorList>
            <person name="Quirk P.G."/>
            <person name="Krulwich T.A."/>
        </authorList>
    </citation>
    <scope>NUCLEOTIDE SEQUENCE</scope>
</reference>
<gene>
    <name evidence="10" type="primary">fliQ</name>
    <name evidence="10" type="ORF">DF3PB_280022</name>
</gene>
<proteinExistence type="predicted"/>
<evidence type="ECO:0000256" key="8">
    <source>
        <dbReference type="ARBA" id="ARBA00023143"/>
    </source>
</evidence>
<dbReference type="EMBL" id="UIDG01000201">
    <property type="protein sequence ID" value="SUS06424.1"/>
    <property type="molecule type" value="Genomic_DNA"/>
</dbReference>